<dbReference type="STRING" id="1314776.A0A165ZS54"/>
<dbReference type="Proteomes" id="UP000076798">
    <property type="component" value="Unassembled WGS sequence"/>
</dbReference>
<keyword evidence="2" id="KW-0472">Membrane</keyword>
<feature type="transmembrane region" description="Helical" evidence="2">
    <location>
        <begin position="46"/>
        <end position="65"/>
    </location>
</feature>
<evidence type="ECO:0000313" key="3">
    <source>
        <dbReference type="EMBL" id="KZT34581.1"/>
    </source>
</evidence>
<feature type="compositionally biased region" description="Basic and acidic residues" evidence="1">
    <location>
        <begin position="188"/>
        <end position="217"/>
    </location>
</feature>
<evidence type="ECO:0000256" key="2">
    <source>
        <dbReference type="SAM" id="Phobius"/>
    </source>
</evidence>
<sequence length="217" mass="23172">MAARFSRNAFSSLRSMNINAAARSTSRVVARRGMSSSSDAKGSSDTVWIIGSIVVFGGTTGYLLLPPAKATAKHQVAEHTKQEPVTYDKSATKKGPATEPMKDDEGTEASAEEIDKSLDAAYSANSPKDAQGAEEEGKETPAPAPSESEGEAKEEKDSEKSDDSDNKSDQYVSKEREDGSEGPQGGKDNVDEDKKPNPNMKEQPKGADRAEKMKSKP</sequence>
<proteinExistence type="predicted"/>
<accession>A0A165ZS54</accession>
<dbReference type="AlphaFoldDB" id="A0A165ZS54"/>
<gene>
    <name evidence="3" type="ORF">SISSUDRAFT_268763</name>
</gene>
<name>A0A165ZS54_9AGAM</name>
<reference evidence="3 4" key="1">
    <citation type="journal article" date="2016" name="Mol. Biol. Evol.">
        <title>Comparative Genomics of Early-Diverging Mushroom-Forming Fungi Provides Insights into the Origins of Lignocellulose Decay Capabilities.</title>
        <authorList>
            <person name="Nagy L.G."/>
            <person name="Riley R."/>
            <person name="Tritt A."/>
            <person name="Adam C."/>
            <person name="Daum C."/>
            <person name="Floudas D."/>
            <person name="Sun H."/>
            <person name="Yadav J.S."/>
            <person name="Pangilinan J."/>
            <person name="Larsson K.H."/>
            <person name="Matsuura K."/>
            <person name="Barry K."/>
            <person name="Labutti K."/>
            <person name="Kuo R."/>
            <person name="Ohm R.A."/>
            <person name="Bhattacharya S.S."/>
            <person name="Shirouzu T."/>
            <person name="Yoshinaga Y."/>
            <person name="Martin F.M."/>
            <person name="Grigoriev I.V."/>
            <person name="Hibbett D.S."/>
        </authorList>
    </citation>
    <scope>NUCLEOTIDE SEQUENCE [LARGE SCALE GENOMIC DNA]</scope>
    <source>
        <strain evidence="3 4">HHB10207 ss-3</strain>
    </source>
</reference>
<evidence type="ECO:0000313" key="4">
    <source>
        <dbReference type="Proteomes" id="UP000076798"/>
    </source>
</evidence>
<feature type="region of interest" description="Disordered" evidence="1">
    <location>
        <begin position="74"/>
        <end position="217"/>
    </location>
</feature>
<feature type="compositionally biased region" description="Basic and acidic residues" evidence="1">
    <location>
        <begin position="150"/>
        <end position="179"/>
    </location>
</feature>
<evidence type="ECO:0000256" key="1">
    <source>
        <dbReference type="SAM" id="MobiDB-lite"/>
    </source>
</evidence>
<feature type="region of interest" description="Disordered" evidence="1">
    <location>
        <begin position="22"/>
        <end position="43"/>
    </location>
</feature>
<keyword evidence="2" id="KW-0812">Transmembrane</keyword>
<dbReference type="OrthoDB" id="4590707at2759"/>
<dbReference type="EMBL" id="KV428174">
    <property type="protein sequence ID" value="KZT34581.1"/>
    <property type="molecule type" value="Genomic_DNA"/>
</dbReference>
<organism evidence="3 4">
    <name type="scientific">Sistotremastrum suecicum HHB10207 ss-3</name>
    <dbReference type="NCBI Taxonomy" id="1314776"/>
    <lineage>
        <taxon>Eukaryota</taxon>
        <taxon>Fungi</taxon>
        <taxon>Dikarya</taxon>
        <taxon>Basidiomycota</taxon>
        <taxon>Agaricomycotina</taxon>
        <taxon>Agaricomycetes</taxon>
        <taxon>Sistotremastrales</taxon>
        <taxon>Sistotremastraceae</taxon>
        <taxon>Sistotremastrum</taxon>
    </lineage>
</organism>
<protein>
    <submittedName>
        <fullName evidence="3">Uncharacterized protein</fullName>
    </submittedName>
</protein>
<keyword evidence="4" id="KW-1185">Reference proteome</keyword>
<keyword evidence="2" id="KW-1133">Transmembrane helix</keyword>